<feature type="region of interest" description="Disordered" evidence="1">
    <location>
        <begin position="505"/>
        <end position="538"/>
    </location>
</feature>
<sequence length="589" mass="65058">MSIPSPDYPISGGVGGRVGEIGLGFPPQQTTQSFADPYHIDNTNSRRLPFPPHTGQYYQSPLPLGNDDDEGIREDMRLERGMMRVFDEPEHVVIDHDDDRNTTSILPVPVPLSLPHSLSPSQPHISMTHHQEILSPQPRFFGPLGGRESPTKMLEEKLEALLEPRPRSRVVSRVVSSSGGKGNESRPRSRVASMNLNGSLNGSLRGKKGGNGSSRVGTPVNGSLRNEGDDGGDNKLEDTTQQQQQQQQPRTRVVSISSRNHSHRLSGWKCGERRSGIPFNEEEVDGFVINDHPTTTTDKVKEEEEENVSSSEDGEIGNIDAVLEKSESVLTKEPKSSVITVLERGPLRVEENEEEESVEALLEKEENRVGGEAWESVGEVETVKRVGGEEEKKVGIEDVFAGNDDLMTLTGGGGGGLNEMGYTLGIGKNMRLRKKARKSDDVKAPPPLPTMTTTTANATTMTDEVDDRDDDEIEVLREKVKEMREMVEDVRGRLGNVEMWIEGQERRVENKREEDKVQRSNGNQGASSSSTTTIDIGEKDEEMGIECVVVCGVGWDWDVYGCVEDVGEETGRRWGIWSGEDGWAWGYDE</sequence>
<dbReference type="HOGENOM" id="CLU_463046_0_0_1"/>
<organism evidence="2 3">
    <name type="scientific">Agaricus bisporus var. burnettii (strain JB137-S8 / ATCC MYA-4627 / FGSC 10392)</name>
    <name type="common">White button mushroom</name>
    <dbReference type="NCBI Taxonomy" id="597362"/>
    <lineage>
        <taxon>Eukaryota</taxon>
        <taxon>Fungi</taxon>
        <taxon>Dikarya</taxon>
        <taxon>Basidiomycota</taxon>
        <taxon>Agaricomycotina</taxon>
        <taxon>Agaricomycetes</taxon>
        <taxon>Agaricomycetidae</taxon>
        <taxon>Agaricales</taxon>
        <taxon>Agaricineae</taxon>
        <taxon>Agaricaceae</taxon>
        <taxon>Agaricus</taxon>
    </lineage>
</organism>
<dbReference type="Proteomes" id="UP000008493">
    <property type="component" value="Unassembled WGS sequence"/>
</dbReference>
<dbReference type="AlphaFoldDB" id="K5X433"/>
<feature type="region of interest" description="Disordered" evidence="1">
    <location>
        <begin position="1"/>
        <end position="52"/>
    </location>
</feature>
<gene>
    <name evidence="2" type="ORF">AGABI1DRAFT_107731</name>
</gene>
<feature type="region of interest" description="Disordered" evidence="1">
    <location>
        <begin position="289"/>
        <end position="313"/>
    </location>
</feature>
<dbReference type="GeneID" id="18822455"/>
<dbReference type="RefSeq" id="XP_007331328.1">
    <property type="nucleotide sequence ID" value="XM_007331266.1"/>
</dbReference>
<protein>
    <submittedName>
        <fullName evidence="2">Uncharacterized protein</fullName>
    </submittedName>
</protein>
<feature type="compositionally biased region" description="Polar residues" evidence="1">
    <location>
        <begin position="519"/>
        <end position="534"/>
    </location>
</feature>
<feature type="region of interest" description="Disordered" evidence="1">
    <location>
        <begin position="165"/>
        <end position="269"/>
    </location>
</feature>
<dbReference type="KEGG" id="abp:AGABI1DRAFT107731"/>
<feature type="compositionally biased region" description="Gly residues" evidence="1">
    <location>
        <begin position="12"/>
        <end position="22"/>
    </location>
</feature>
<feature type="compositionally biased region" description="Basic and acidic residues" evidence="1">
    <location>
        <begin position="505"/>
        <end position="518"/>
    </location>
</feature>
<reference evidence="3" key="1">
    <citation type="journal article" date="2012" name="Proc. Natl. Acad. Sci. U.S.A.">
        <title>Genome sequence of the button mushroom Agaricus bisporus reveals mechanisms governing adaptation to a humic-rich ecological niche.</title>
        <authorList>
            <person name="Morin E."/>
            <person name="Kohler A."/>
            <person name="Baker A.R."/>
            <person name="Foulongne-Oriol M."/>
            <person name="Lombard V."/>
            <person name="Nagy L.G."/>
            <person name="Ohm R.A."/>
            <person name="Patyshakuliyeva A."/>
            <person name="Brun A."/>
            <person name="Aerts A.L."/>
            <person name="Bailey A.M."/>
            <person name="Billette C."/>
            <person name="Coutinho P.M."/>
            <person name="Deakin G."/>
            <person name="Doddapaneni H."/>
            <person name="Floudas D."/>
            <person name="Grimwood J."/>
            <person name="Hilden K."/>
            <person name="Kuees U."/>
            <person name="LaButti K.M."/>
            <person name="Lapidus A."/>
            <person name="Lindquist E.A."/>
            <person name="Lucas S.M."/>
            <person name="Murat C."/>
            <person name="Riley R.W."/>
            <person name="Salamov A.A."/>
            <person name="Schmutz J."/>
            <person name="Subramanian V."/>
            <person name="Woesten H.A.B."/>
            <person name="Xu J."/>
            <person name="Eastwood D.C."/>
            <person name="Foster G.D."/>
            <person name="Sonnenberg A.S."/>
            <person name="Cullen D."/>
            <person name="de Vries R.P."/>
            <person name="Lundell T."/>
            <person name="Hibbett D.S."/>
            <person name="Henrissat B."/>
            <person name="Burton K.S."/>
            <person name="Kerrigan R.W."/>
            <person name="Challen M.P."/>
            <person name="Grigoriev I.V."/>
            <person name="Martin F."/>
        </authorList>
    </citation>
    <scope>NUCLEOTIDE SEQUENCE [LARGE SCALE GENOMIC DNA]</scope>
    <source>
        <strain evidence="3">JB137-S8 / ATCC MYA-4627 / FGSC 10392</strain>
    </source>
</reference>
<feature type="compositionally biased region" description="Basic and acidic residues" evidence="1">
    <location>
        <begin position="226"/>
        <end position="238"/>
    </location>
</feature>
<accession>K5X433</accession>
<proteinExistence type="predicted"/>
<keyword evidence="3" id="KW-1185">Reference proteome</keyword>
<feature type="compositionally biased region" description="Low complexity" evidence="1">
    <location>
        <begin position="169"/>
        <end position="178"/>
    </location>
</feature>
<evidence type="ECO:0000313" key="2">
    <source>
        <dbReference type="EMBL" id="EKM77943.1"/>
    </source>
</evidence>
<dbReference type="InParanoid" id="K5X433"/>
<evidence type="ECO:0000313" key="3">
    <source>
        <dbReference type="Proteomes" id="UP000008493"/>
    </source>
</evidence>
<feature type="compositionally biased region" description="Polar residues" evidence="1">
    <location>
        <begin position="213"/>
        <end position="224"/>
    </location>
</feature>
<dbReference type="EMBL" id="JH971393">
    <property type="protein sequence ID" value="EKM77943.1"/>
    <property type="molecule type" value="Genomic_DNA"/>
</dbReference>
<feature type="compositionally biased region" description="Acidic residues" evidence="1">
    <location>
        <begin position="303"/>
        <end position="313"/>
    </location>
</feature>
<evidence type="ECO:0000256" key="1">
    <source>
        <dbReference type="SAM" id="MobiDB-lite"/>
    </source>
</evidence>
<name>K5X433_AGABU</name>
<feature type="compositionally biased region" description="Polar residues" evidence="1">
    <location>
        <begin position="192"/>
        <end position="202"/>
    </location>
</feature>